<dbReference type="Pfam" id="PF00850">
    <property type="entry name" value="Hist_deacetyl"/>
    <property type="match status" value="1"/>
</dbReference>
<proteinExistence type="inferred from homology"/>
<dbReference type="OrthoDB" id="9808367at2"/>
<dbReference type="AlphaFoldDB" id="A0A2P7SS53"/>
<comment type="similarity">
    <text evidence="1">Belongs to the histone deacetylase family.</text>
</comment>
<organism evidence="3 4">
    <name type="scientific">Kumtagia ephedrae</name>
    <dbReference type="NCBI Taxonomy" id="2116701"/>
    <lineage>
        <taxon>Bacteria</taxon>
        <taxon>Pseudomonadati</taxon>
        <taxon>Pseudomonadota</taxon>
        <taxon>Alphaproteobacteria</taxon>
        <taxon>Hyphomicrobiales</taxon>
        <taxon>Phyllobacteriaceae</taxon>
        <taxon>Kumtagia</taxon>
    </lineage>
</organism>
<dbReference type="InterPro" id="IPR023801">
    <property type="entry name" value="His_deacetylse_dom"/>
</dbReference>
<dbReference type="GO" id="GO:0004407">
    <property type="term" value="F:histone deacetylase activity"/>
    <property type="evidence" value="ECO:0007669"/>
    <property type="project" value="TreeGrafter"/>
</dbReference>
<dbReference type="PANTHER" id="PTHR10625:SF31">
    <property type="entry name" value="HISTONE DEACETYLASE DOMAIN-CONTAINING PROTEIN"/>
    <property type="match status" value="1"/>
</dbReference>
<evidence type="ECO:0000313" key="3">
    <source>
        <dbReference type="EMBL" id="PSJ65306.1"/>
    </source>
</evidence>
<dbReference type="GO" id="GO:0005737">
    <property type="term" value="C:cytoplasm"/>
    <property type="evidence" value="ECO:0007669"/>
    <property type="project" value="TreeGrafter"/>
</dbReference>
<gene>
    <name evidence="3" type="ORF">C7I84_02875</name>
</gene>
<evidence type="ECO:0000313" key="4">
    <source>
        <dbReference type="Proteomes" id="UP000241229"/>
    </source>
</evidence>
<keyword evidence="4" id="KW-1185">Reference proteome</keyword>
<name>A0A2P7SS53_9HYPH</name>
<dbReference type="InterPro" id="IPR000286">
    <property type="entry name" value="HDACs"/>
</dbReference>
<dbReference type="InterPro" id="IPR023696">
    <property type="entry name" value="Ureohydrolase_dom_sf"/>
</dbReference>
<comment type="caution">
    <text evidence="3">The sequence shown here is derived from an EMBL/GenBank/DDBJ whole genome shotgun (WGS) entry which is preliminary data.</text>
</comment>
<accession>A0A2P7SS53</accession>
<evidence type="ECO:0000259" key="2">
    <source>
        <dbReference type="Pfam" id="PF00850"/>
    </source>
</evidence>
<dbReference type="PANTHER" id="PTHR10625">
    <property type="entry name" value="HISTONE DEACETYLASE HDAC1-RELATED"/>
    <property type="match status" value="1"/>
</dbReference>
<protein>
    <submittedName>
        <fullName evidence="3">Class II histone deacetylase</fullName>
    </submittedName>
</protein>
<dbReference type="Gene3D" id="3.40.800.20">
    <property type="entry name" value="Histone deacetylase domain"/>
    <property type="match status" value="1"/>
</dbReference>
<dbReference type="Proteomes" id="UP000241229">
    <property type="component" value="Unassembled WGS sequence"/>
</dbReference>
<dbReference type="CDD" id="cd09996">
    <property type="entry name" value="HDAC_classII_1"/>
    <property type="match status" value="1"/>
</dbReference>
<reference evidence="3 4" key="1">
    <citation type="submission" date="2018-03" db="EMBL/GenBank/DDBJ databases">
        <title>The draft genome of Mesorhizobium sp. 6GN-30.</title>
        <authorList>
            <person name="Liu L."/>
            <person name="Li L."/>
            <person name="Wang T."/>
            <person name="Zhang X."/>
            <person name="Liang L."/>
        </authorList>
    </citation>
    <scope>NUCLEOTIDE SEQUENCE [LARGE SCALE GENOMIC DNA]</scope>
    <source>
        <strain evidence="3 4">6GN30</strain>
    </source>
</reference>
<dbReference type="InterPro" id="IPR037138">
    <property type="entry name" value="His_deacetylse_dom_sf"/>
</dbReference>
<dbReference type="SUPFAM" id="SSF52768">
    <property type="entry name" value="Arginase/deacetylase"/>
    <property type="match status" value="1"/>
</dbReference>
<dbReference type="RefSeq" id="WP_106770646.1">
    <property type="nucleotide sequence ID" value="NZ_PXYK01000002.1"/>
</dbReference>
<dbReference type="EMBL" id="PXYK01000002">
    <property type="protein sequence ID" value="PSJ65306.1"/>
    <property type="molecule type" value="Genomic_DNA"/>
</dbReference>
<feature type="domain" description="Histone deacetylase" evidence="2">
    <location>
        <begin position="35"/>
        <end position="324"/>
    </location>
</feature>
<dbReference type="GO" id="GO:0040029">
    <property type="term" value="P:epigenetic regulation of gene expression"/>
    <property type="evidence" value="ECO:0007669"/>
    <property type="project" value="TreeGrafter"/>
</dbReference>
<sequence length="367" mass="39929">MARTGWNFHELYLWHDTGTGAQFFPAGLTVEPGEHAENAATKRRFKNLMEVSGLTERLVSIKSAPVDEDDLALFHTRDYISRIKALSDERGGEASYLTPFGRGSYEIACLAAGGTHALMDKVLSGEIDNGYALVRPPGHHAESDKGMGFCLFGNIPVAILKSRKTHRFDRVATVDWDVHHGNGTQAAFWADPGVLTISLHQERLYPHDSGDREERGADAGFGYNINVPLPAGSGHGAYIAAFEQVVLPALKAYRPDLIVVPSGFDASGADPLGRMMLHSETYREMTRMLMEAADALCGGRLMMSHEGGYSAAYVPYCGLAVMEQLSGMKTHIDDPFLPVFRAYHGQDIQPHQQAAVSAAAELVGAIK</sequence>
<dbReference type="PRINTS" id="PR01270">
    <property type="entry name" value="HDASUPER"/>
</dbReference>
<evidence type="ECO:0000256" key="1">
    <source>
        <dbReference type="ARBA" id="ARBA00005947"/>
    </source>
</evidence>